<dbReference type="PANTHER" id="PTHR34109:SF1">
    <property type="entry name" value="VOC DOMAIN-CONTAINING PROTEIN"/>
    <property type="match status" value="1"/>
</dbReference>
<dbReference type="InterPro" id="IPR004360">
    <property type="entry name" value="Glyas_Fos-R_dOase_dom"/>
</dbReference>
<gene>
    <name evidence="2" type="ORF">IRZ65_19910</name>
    <name evidence="3" type="ORF">NCTC11842_03270</name>
</gene>
<dbReference type="Proteomes" id="UP000626180">
    <property type="component" value="Unassembled WGS sequence"/>
</dbReference>
<dbReference type="PANTHER" id="PTHR34109">
    <property type="entry name" value="BNAUNNG04460D PROTEIN-RELATED"/>
    <property type="match status" value="1"/>
</dbReference>
<dbReference type="InterPro" id="IPR037523">
    <property type="entry name" value="VOC_core"/>
</dbReference>
<dbReference type="EMBL" id="UAUF01000013">
    <property type="protein sequence ID" value="SPZ09693.1"/>
    <property type="molecule type" value="Genomic_DNA"/>
</dbReference>
<accession>A0A2X2CRM8</accession>
<evidence type="ECO:0000313" key="5">
    <source>
        <dbReference type="Proteomes" id="UP000626180"/>
    </source>
</evidence>
<sequence length="158" mass="17349">MTSTPSAAHGFAIPYLRYHDAPAAIDWLRLTFGFEVKSLISNEDGSIEYAQLVYGQGMLIVTSVLHNDVDAYMVQPEQARGVTQGVYLVTDEPDVLCERAKASGADVIIDIREAPYGGCSFTCRDREGHLWSFGSFNPWRDKPAKTSGNGYATEGYTS</sequence>
<dbReference type="Proteomes" id="UP000250443">
    <property type="component" value="Unassembled WGS sequence"/>
</dbReference>
<evidence type="ECO:0000313" key="2">
    <source>
        <dbReference type="EMBL" id="MBF8642937.1"/>
    </source>
</evidence>
<keyword evidence="5" id="KW-1185">Reference proteome</keyword>
<evidence type="ECO:0000259" key="1">
    <source>
        <dbReference type="PROSITE" id="PS51819"/>
    </source>
</evidence>
<dbReference type="EMBL" id="JADMCD010000013">
    <property type="protein sequence ID" value="MBF8642937.1"/>
    <property type="molecule type" value="Genomic_DNA"/>
</dbReference>
<name>A0A2X2CRM8_PSELU</name>
<feature type="domain" description="VOC" evidence="1">
    <location>
        <begin position="10"/>
        <end position="136"/>
    </location>
</feature>
<protein>
    <submittedName>
        <fullName evidence="2 3">Glyoxalase</fullName>
    </submittedName>
</protein>
<dbReference type="RefSeq" id="WP_010797654.1">
    <property type="nucleotide sequence ID" value="NZ_CP069262.1"/>
</dbReference>
<reference evidence="3 4" key="1">
    <citation type="submission" date="2018-06" db="EMBL/GenBank/DDBJ databases">
        <authorList>
            <consortium name="Pathogen Informatics"/>
            <person name="Doyle S."/>
        </authorList>
    </citation>
    <scope>NUCLEOTIDE SEQUENCE [LARGE SCALE GENOMIC DNA]</scope>
    <source>
        <strain evidence="3 4">NCTC11842</strain>
    </source>
</reference>
<dbReference type="Pfam" id="PF00903">
    <property type="entry name" value="Glyoxalase"/>
    <property type="match status" value="1"/>
</dbReference>
<dbReference type="AlphaFoldDB" id="A0A2X2CRM8"/>
<dbReference type="PROSITE" id="PS51819">
    <property type="entry name" value="VOC"/>
    <property type="match status" value="1"/>
</dbReference>
<evidence type="ECO:0000313" key="3">
    <source>
        <dbReference type="EMBL" id="SPZ09693.1"/>
    </source>
</evidence>
<dbReference type="InterPro" id="IPR029068">
    <property type="entry name" value="Glyas_Bleomycin-R_OHBP_Dase"/>
</dbReference>
<evidence type="ECO:0000313" key="4">
    <source>
        <dbReference type="Proteomes" id="UP000250443"/>
    </source>
</evidence>
<organism evidence="3 4">
    <name type="scientific">Pseudomonas luteola</name>
    <dbReference type="NCBI Taxonomy" id="47886"/>
    <lineage>
        <taxon>Bacteria</taxon>
        <taxon>Pseudomonadati</taxon>
        <taxon>Pseudomonadota</taxon>
        <taxon>Gammaproteobacteria</taxon>
        <taxon>Pseudomonadales</taxon>
        <taxon>Pseudomonadaceae</taxon>
        <taxon>Pseudomonas</taxon>
    </lineage>
</organism>
<proteinExistence type="predicted"/>
<dbReference type="Gene3D" id="3.30.720.120">
    <property type="match status" value="1"/>
</dbReference>
<reference evidence="2 5" key="2">
    <citation type="submission" date="2020-10" db="EMBL/GenBank/DDBJ databases">
        <title>Genome sequences of Pseudomonas isolates.</title>
        <authorList>
            <person name="Wessels L."/>
            <person name="Reich F."/>
            <person name="Hammerl J."/>
        </authorList>
    </citation>
    <scope>NUCLEOTIDE SEQUENCE [LARGE SCALE GENOMIC DNA]</scope>
    <source>
        <strain evidence="2 5">20-MO00624-0</strain>
    </source>
</reference>
<dbReference type="SUPFAM" id="SSF54593">
    <property type="entry name" value="Glyoxalase/Bleomycin resistance protein/Dihydroxybiphenyl dioxygenase"/>
    <property type="match status" value="1"/>
</dbReference>
<dbReference type="Gene3D" id="3.30.720.110">
    <property type="match status" value="1"/>
</dbReference>